<dbReference type="Gene3D" id="2.60.40.10">
    <property type="entry name" value="Immunoglobulins"/>
    <property type="match status" value="2"/>
</dbReference>
<keyword evidence="2" id="KW-0677">Repeat</keyword>
<evidence type="ECO:0000313" key="7">
    <source>
        <dbReference type="Proteomes" id="UP001165289"/>
    </source>
</evidence>
<feature type="domain" description="Ig-like" evidence="5">
    <location>
        <begin position="101"/>
        <end position="192"/>
    </location>
</feature>
<dbReference type="FunFam" id="2.60.40.10:FF:000032">
    <property type="entry name" value="palladin isoform X1"/>
    <property type="match status" value="1"/>
</dbReference>
<dbReference type="InterPro" id="IPR051170">
    <property type="entry name" value="Neural/epithelial_adhesion"/>
</dbReference>
<dbReference type="SMART" id="SM00408">
    <property type="entry name" value="IGc2"/>
    <property type="match status" value="2"/>
</dbReference>
<name>A0AAV7JW92_9METZ</name>
<reference evidence="6 7" key="1">
    <citation type="journal article" date="2023" name="BMC Biol.">
        <title>The compact genome of the sponge Oopsacas minuta (Hexactinellida) is lacking key metazoan core genes.</title>
        <authorList>
            <person name="Santini S."/>
            <person name="Schenkelaars Q."/>
            <person name="Jourda C."/>
            <person name="Duchesne M."/>
            <person name="Belahbib H."/>
            <person name="Rocher C."/>
            <person name="Selva M."/>
            <person name="Riesgo A."/>
            <person name="Vervoort M."/>
            <person name="Leys S.P."/>
            <person name="Kodjabachian L."/>
            <person name="Le Bivic A."/>
            <person name="Borchiellini C."/>
            <person name="Claverie J.M."/>
            <person name="Renard E."/>
        </authorList>
    </citation>
    <scope>NUCLEOTIDE SEQUENCE [LARGE SCALE GENOMIC DNA]</scope>
    <source>
        <strain evidence="6">SPO-2</strain>
    </source>
</reference>
<sequence>MWCASSELVQAKVHFPPLIISQLSDQLIAPGESVSLLCTAGGNPVPQLSWEGPNGTIPGSSSGLLSLTNIQSDAEGEYTCIATNYIDTVSIELQIIVTAPPEVSIVGGSQSVIEGQKTSIQCQILSGNPVPQISWFRDNLMLTSSQDSISISLSNQISTLSISPALRSDTNNYTCRVGSFFSCTNNFDMDITRKRFSYILLYFMPVKRTYRYKNMYRYSQGDSYNRQPLYLNYEMERS</sequence>
<dbReference type="SUPFAM" id="SSF48726">
    <property type="entry name" value="Immunoglobulin"/>
    <property type="match status" value="2"/>
</dbReference>
<dbReference type="EMBL" id="JAKMXF010000297">
    <property type="protein sequence ID" value="KAI6652864.1"/>
    <property type="molecule type" value="Genomic_DNA"/>
</dbReference>
<dbReference type="PROSITE" id="PS50835">
    <property type="entry name" value="IG_LIKE"/>
    <property type="match status" value="2"/>
</dbReference>
<keyword evidence="7" id="KW-1185">Reference proteome</keyword>
<dbReference type="InterPro" id="IPR003598">
    <property type="entry name" value="Ig_sub2"/>
</dbReference>
<protein>
    <submittedName>
        <fullName evidence="6">Peroxidasin-like</fullName>
    </submittedName>
</protein>
<dbReference type="PANTHER" id="PTHR12231:SF253">
    <property type="entry name" value="DPR-INTERACTING PROTEIN ETA, ISOFORM B-RELATED"/>
    <property type="match status" value="1"/>
</dbReference>
<gene>
    <name evidence="6" type="ORF">LOD99_4250</name>
</gene>
<evidence type="ECO:0000259" key="5">
    <source>
        <dbReference type="PROSITE" id="PS50835"/>
    </source>
</evidence>
<dbReference type="PANTHER" id="PTHR12231">
    <property type="entry name" value="CTX-RELATED TYPE I TRANSMEMBRANE PROTEIN"/>
    <property type="match status" value="1"/>
</dbReference>
<dbReference type="Pfam" id="PF13927">
    <property type="entry name" value="Ig_3"/>
    <property type="match status" value="2"/>
</dbReference>
<feature type="domain" description="Ig-like" evidence="5">
    <location>
        <begin position="16"/>
        <end position="98"/>
    </location>
</feature>
<comment type="caution">
    <text evidence="6">The sequence shown here is derived from an EMBL/GenBank/DDBJ whole genome shotgun (WGS) entry which is preliminary data.</text>
</comment>
<dbReference type="Proteomes" id="UP001165289">
    <property type="component" value="Unassembled WGS sequence"/>
</dbReference>
<dbReference type="InterPro" id="IPR003599">
    <property type="entry name" value="Ig_sub"/>
</dbReference>
<dbReference type="InterPro" id="IPR007110">
    <property type="entry name" value="Ig-like_dom"/>
</dbReference>
<evidence type="ECO:0000256" key="1">
    <source>
        <dbReference type="ARBA" id="ARBA00022729"/>
    </source>
</evidence>
<keyword evidence="4" id="KW-0393">Immunoglobulin domain</keyword>
<dbReference type="InterPro" id="IPR036179">
    <property type="entry name" value="Ig-like_dom_sf"/>
</dbReference>
<evidence type="ECO:0000256" key="2">
    <source>
        <dbReference type="ARBA" id="ARBA00022737"/>
    </source>
</evidence>
<keyword evidence="3" id="KW-1015">Disulfide bond</keyword>
<dbReference type="SMART" id="SM00409">
    <property type="entry name" value="IG"/>
    <property type="match status" value="2"/>
</dbReference>
<dbReference type="AlphaFoldDB" id="A0AAV7JW92"/>
<organism evidence="6 7">
    <name type="scientific">Oopsacas minuta</name>
    <dbReference type="NCBI Taxonomy" id="111878"/>
    <lineage>
        <taxon>Eukaryota</taxon>
        <taxon>Metazoa</taxon>
        <taxon>Porifera</taxon>
        <taxon>Hexactinellida</taxon>
        <taxon>Hexasterophora</taxon>
        <taxon>Lyssacinosida</taxon>
        <taxon>Leucopsacidae</taxon>
        <taxon>Oopsacas</taxon>
    </lineage>
</organism>
<keyword evidence="1" id="KW-0732">Signal</keyword>
<dbReference type="InterPro" id="IPR013783">
    <property type="entry name" value="Ig-like_fold"/>
</dbReference>
<proteinExistence type="predicted"/>
<evidence type="ECO:0000256" key="4">
    <source>
        <dbReference type="ARBA" id="ARBA00023319"/>
    </source>
</evidence>
<accession>A0AAV7JW92</accession>
<evidence type="ECO:0000313" key="6">
    <source>
        <dbReference type="EMBL" id="KAI6652864.1"/>
    </source>
</evidence>
<evidence type="ECO:0000256" key="3">
    <source>
        <dbReference type="ARBA" id="ARBA00023157"/>
    </source>
</evidence>